<protein>
    <submittedName>
        <fullName evidence="1">Uncharacterized protein</fullName>
    </submittedName>
</protein>
<dbReference type="EMBL" id="GBXM01002158">
    <property type="protein sequence ID" value="JAI06420.1"/>
    <property type="molecule type" value="Transcribed_RNA"/>
</dbReference>
<evidence type="ECO:0000313" key="1">
    <source>
        <dbReference type="EMBL" id="JAI06420.1"/>
    </source>
</evidence>
<proteinExistence type="predicted"/>
<sequence length="44" mass="5059">MKGILEGYELCLSHSYNIQKAINDEADSLNQRKLPTKKINQQPK</sequence>
<dbReference type="AlphaFoldDB" id="A0A0E9XUU8"/>
<reference evidence="1" key="1">
    <citation type="submission" date="2014-11" db="EMBL/GenBank/DDBJ databases">
        <authorList>
            <person name="Amaro Gonzalez C."/>
        </authorList>
    </citation>
    <scope>NUCLEOTIDE SEQUENCE</scope>
</reference>
<reference evidence="1" key="2">
    <citation type="journal article" date="2015" name="Fish Shellfish Immunol.">
        <title>Early steps in the European eel (Anguilla anguilla)-Vibrio vulnificus interaction in the gills: Role of the RtxA13 toxin.</title>
        <authorList>
            <person name="Callol A."/>
            <person name="Pajuelo D."/>
            <person name="Ebbesson L."/>
            <person name="Teles M."/>
            <person name="MacKenzie S."/>
            <person name="Amaro C."/>
        </authorList>
    </citation>
    <scope>NUCLEOTIDE SEQUENCE</scope>
</reference>
<name>A0A0E9XUU8_ANGAN</name>
<accession>A0A0E9XUU8</accession>
<organism evidence="1">
    <name type="scientific">Anguilla anguilla</name>
    <name type="common">European freshwater eel</name>
    <name type="synonym">Muraena anguilla</name>
    <dbReference type="NCBI Taxonomy" id="7936"/>
    <lineage>
        <taxon>Eukaryota</taxon>
        <taxon>Metazoa</taxon>
        <taxon>Chordata</taxon>
        <taxon>Craniata</taxon>
        <taxon>Vertebrata</taxon>
        <taxon>Euteleostomi</taxon>
        <taxon>Actinopterygii</taxon>
        <taxon>Neopterygii</taxon>
        <taxon>Teleostei</taxon>
        <taxon>Anguilliformes</taxon>
        <taxon>Anguillidae</taxon>
        <taxon>Anguilla</taxon>
    </lineage>
</organism>